<accession>A0ACB7HV27</accession>
<protein>
    <submittedName>
        <fullName evidence="1">Uncharacterized protein</fullName>
    </submittedName>
</protein>
<sequence>MATSVAFVVWLKIPSLPFFNFIIITVGPLFSEISSPAIKTSNSNVIKPKKPPFRPAQDDTKHPLQDPILRSDPIETEEAVLKLPSFPTVKSKLQS</sequence>
<evidence type="ECO:0000313" key="2">
    <source>
        <dbReference type="Proteomes" id="UP000091857"/>
    </source>
</evidence>
<keyword evidence="2" id="KW-1185">Reference proteome</keyword>
<gene>
    <name evidence="1" type="ORF">MANES_04G126551v8</name>
</gene>
<dbReference type="Proteomes" id="UP000091857">
    <property type="component" value="Chromosome 4"/>
</dbReference>
<organism evidence="1 2">
    <name type="scientific">Manihot esculenta</name>
    <name type="common">Cassava</name>
    <name type="synonym">Jatropha manihot</name>
    <dbReference type="NCBI Taxonomy" id="3983"/>
    <lineage>
        <taxon>Eukaryota</taxon>
        <taxon>Viridiplantae</taxon>
        <taxon>Streptophyta</taxon>
        <taxon>Embryophyta</taxon>
        <taxon>Tracheophyta</taxon>
        <taxon>Spermatophyta</taxon>
        <taxon>Magnoliopsida</taxon>
        <taxon>eudicotyledons</taxon>
        <taxon>Gunneridae</taxon>
        <taxon>Pentapetalae</taxon>
        <taxon>rosids</taxon>
        <taxon>fabids</taxon>
        <taxon>Malpighiales</taxon>
        <taxon>Euphorbiaceae</taxon>
        <taxon>Crotonoideae</taxon>
        <taxon>Manihoteae</taxon>
        <taxon>Manihot</taxon>
    </lineage>
</organism>
<reference evidence="2" key="1">
    <citation type="journal article" date="2016" name="Nat. Biotechnol.">
        <title>Sequencing wild and cultivated cassava and related species reveals extensive interspecific hybridization and genetic diversity.</title>
        <authorList>
            <person name="Bredeson J.V."/>
            <person name="Lyons J.B."/>
            <person name="Prochnik S.E."/>
            <person name="Wu G.A."/>
            <person name="Ha C.M."/>
            <person name="Edsinger-Gonzales E."/>
            <person name="Grimwood J."/>
            <person name="Schmutz J."/>
            <person name="Rabbi I.Y."/>
            <person name="Egesi C."/>
            <person name="Nauluvula P."/>
            <person name="Lebot V."/>
            <person name="Ndunguru J."/>
            <person name="Mkamilo G."/>
            <person name="Bart R.S."/>
            <person name="Setter T.L."/>
            <person name="Gleadow R.M."/>
            <person name="Kulakow P."/>
            <person name="Ferguson M.E."/>
            <person name="Rounsley S."/>
            <person name="Rokhsar D.S."/>
        </authorList>
    </citation>
    <scope>NUCLEOTIDE SEQUENCE [LARGE SCALE GENOMIC DNA]</scope>
    <source>
        <strain evidence="2">cv. AM560-2</strain>
    </source>
</reference>
<proteinExistence type="predicted"/>
<dbReference type="EMBL" id="CM004390">
    <property type="protein sequence ID" value="KAG8656365.1"/>
    <property type="molecule type" value="Genomic_DNA"/>
</dbReference>
<name>A0ACB7HV27_MANES</name>
<evidence type="ECO:0000313" key="1">
    <source>
        <dbReference type="EMBL" id="KAG8656365.1"/>
    </source>
</evidence>
<comment type="caution">
    <text evidence="1">The sequence shown here is derived from an EMBL/GenBank/DDBJ whole genome shotgun (WGS) entry which is preliminary data.</text>
</comment>